<keyword evidence="3" id="KW-0378">Hydrolase</keyword>
<accession>A0A9X0A6C6</accession>
<dbReference type="InterPro" id="IPR051560">
    <property type="entry name" value="MAM_domain-containing"/>
</dbReference>
<dbReference type="EMBL" id="MU825397">
    <property type="protein sequence ID" value="KAJ7393860.1"/>
    <property type="molecule type" value="Genomic_DNA"/>
</dbReference>
<feature type="region of interest" description="Disordered" evidence="4">
    <location>
        <begin position="494"/>
        <end position="522"/>
    </location>
</feature>
<evidence type="ECO:0000313" key="8">
    <source>
        <dbReference type="Proteomes" id="UP001163046"/>
    </source>
</evidence>
<dbReference type="GO" id="GO:0004252">
    <property type="term" value="F:serine-type endopeptidase activity"/>
    <property type="evidence" value="ECO:0007669"/>
    <property type="project" value="InterPro"/>
</dbReference>
<dbReference type="SUPFAM" id="SSF49899">
    <property type="entry name" value="Concanavalin A-like lectins/glucanases"/>
    <property type="match status" value="3"/>
</dbReference>
<dbReference type="PRINTS" id="PR00722">
    <property type="entry name" value="CHYMOTRYPSIN"/>
</dbReference>
<feature type="compositionally biased region" description="Low complexity" evidence="4">
    <location>
        <begin position="335"/>
        <end position="344"/>
    </location>
</feature>
<dbReference type="SMART" id="SM00137">
    <property type="entry name" value="MAM"/>
    <property type="match status" value="2"/>
</dbReference>
<sequence>MNGDQGNTWKKAEVTITGDYDLEFKGVAGNSYQADIAIDDISVSDGSCGGVPPTTTAPPQPTSIVYLVMLDTPFLWHIIISRVIGGVDATPGNWPWQIALLRGGSKSFSCGGSLIAPDWIVTAAHCIARGQPGSYYTIRLGDHNRHVTEGTEQDIPGKQTGHVECPSKTVCLPSHDEVVPTSSRCFITGWGKIKHPGSSHHILQQANLPSVTNSECAKKLATSPGGSSLQITPKMICAGVNGTILSGCHGDSGGPYVCQNSAGNWVLQGAVSWGSPRCSAAERYTVFARVGKFRNWIDQMMGASPTPSQGPNPSSAPTTAAPTTAVPTTAAPTTAALSTAAPTPQSDPSCDFENDLCSWKQETTDNFDWTRKSGATSSSGTGPSSGHSGNGYYVYIETSSPRVSNDTAILTFKGINKKVVCLSFYYHMYGFDVNTLNLNNNGKKFWSMNGDQGNTWKKAEVTITGDYGLEFKGVAGNSFQADIAIDDISVSDGSCGGVPPTTSAPPQPTTPTTAAPTTAAPTPQSVRLLVISHRDDATCILIMMPFIAPTTAAPVTVAPTTTAPAPQSDPSCDFERDLCSWKQGTSDNFDWTRISRATPSSSTGPSSGHGGKGSYLYIEASHPRTEDDVAILSFSGTNSKPVVCLTFYYHMYGNDINELYLYNRGKNVWRMSGDQGDEWKKAQIIITGNFQLVLIASVGKSYLGDIAIDDISVTDGYCVVVPPSPSLQPTPPIHSQGPPIPPVCGGPYLSNSTADIPATFMNTYVEFITQYCPNRVAIHQCQESLAELMQPQEIGHGRLGKDKAPGFFSSHTATSNLPSVTNSECAKKLATSPGGSSLQITQNMICGGVNGTILSGCHGDSGGPYVCQNSAGNWVLQGAVSWGSPRCSAAERYSVFARVAKFRNWIDQTMRT</sequence>
<dbReference type="CDD" id="cd00190">
    <property type="entry name" value="Tryp_SPc"/>
    <property type="match status" value="1"/>
</dbReference>
<dbReference type="SMART" id="SM00020">
    <property type="entry name" value="Tryp_SPc"/>
    <property type="match status" value="1"/>
</dbReference>
<dbReference type="Pfam" id="PF00089">
    <property type="entry name" value="Trypsin"/>
    <property type="match status" value="2"/>
</dbReference>
<dbReference type="GO" id="GO:0016020">
    <property type="term" value="C:membrane"/>
    <property type="evidence" value="ECO:0007669"/>
    <property type="project" value="InterPro"/>
</dbReference>
<reference evidence="7" key="1">
    <citation type="submission" date="2023-01" db="EMBL/GenBank/DDBJ databases">
        <title>Genome assembly of the deep-sea coral Lophelia pertusa.</title>
        <authorList>
            <person name="Herrera S."/>
            <person name="Cordes E."/>
        </authorList>
    </citation>
    <scope>NUCLEOTIDE SEQUENCE</scope>
    <source>
        <strain evidence="7">USNM1676648</strain>
        <tissue evidence="7">Polyp</tissue>
    </source>
</reference>
<feature type="domain" description="MAM" evidence="5">
    <location>
        <begin position="570"/>
        <end position="720"/>
    </location>
</feature>
<dbReference type="PROSITE" id="PS00135">
    <property type="entry name" value="TRYPSIN_SER"/>
    <property type="match status" value="2"/>
</dbReference>
<gene>
    <name evidence="7" type="ORF">OS493_003527</name>
</gene>
<feature type="region of interest" description="Disordered" evidence="4">
    <location>
        <begin position="335"/>
        <end position="354"/>
    </location>
</feature>
<evidence type="ECO:0000256" key="2">
    <source>
        <dbReference type="ARBA" id="ARBA00024195"/>
    </source>
</evidence>
<dbReference type="FunFam" id="2.40.10.10:FF:000002">
    <property type="entry name" value="Transmembrane protease serine"/>
    <property type="match status" value="1"/>
</dbReference>
<comment type="similarity">
    <text evidence="2">Belongs to the peptidase S1 family. CLIP subfamily.</text>
</comment>
<keyword evidence="3" id="KW-0720">Serine protease</keyword>
<dbReference type="Proteomes" id="UP001163046">
    <property type="component" value="Unassembled WGS sequence"/>
</dbReference>
<feature type="region of interest" description="Disordered" evidence="4">
    <location>
        <begin position="300"/>
        <end position="330"/>
    </location>
</feature>
<feature type="domain" description="MAM" evidence="5">
    <location>
        <begin position="1"/>
        <end position="50"/>
    </location>
</feature>
<dbReference type="OrthoDB" id="6380398at2759"/>
<keyword evidence="8" id="KW-1185">Reference proteome</keyword>
<keyword evidence="3" id="KW-0645">Protease</keyword>
<dbReference type="PROSITE" id="PS00134">
    <property type="entry name" value="TRYPSIN_HIS"/>
    <property type="match status" value="1"/>
</dbReference>
<dbReference type="PANTHER" id="PTHR23282:SF146">
    <property type="entry name" value="RT07201P-RELATED"/>
    <property type="match status" value="1"/>
</dbReference>
<evidence type="ECO:0000256" key="4">
    <source>
        <dbReference type="SAM" id="MobiDB-lite"/>
    </source>
</evidence>
<feature type="compositionally biased region" description="Low complexity" evidence="4">
    <location>
        <begin position="313"/>
        <end position="330"/>
    </location>
</feature>
<organism evidence="7 8">
    <name type="scientific">Desmophyllum pertusum</name>
    <dbReference type="NCBI Taxonomy" id="174260"/>
    <lineage>
        <taxon>Eukaryota</taxon>
        <taxon>Metazoa</taxon>
        <taxon>Cnidaria</taxon>
        <taxon>Anthozoa</taxon>
        <taxon>Hexacorallia</taxon>
        <taxon>Scleractinia</taxon>
        <taxon>Caryophylliina</taxon>
        <taxon>Caryophylliidae</taxon>
        <taxon>Desmophyllum</taxon>
    </lineage>
</organism>
<evidence type="ECO:0000259" key="6">
    <source>
        <dbReference type="PROSITE" id="PS50240"/>
    </source>
</evidence>
<feature type="domain" description="Peptidase S1" evidence="6">
    <location>
        <begin position="622"/>
        <end position="911"/>
    </location>
</feature>
<dbReference type="InterPro" id="IPR001254">
    <property type="entry name" value="Trypsin_dom"/>
</dbReference>
<dbReference type="Gene3D" id="2.40.10.10">
    <property type="entry name" value="Trypsin-like serine proteases"/>
    <property type="match status" value="4"/>
</dbReference>
<name>A0A9X0A6C6_9CNID</name>
<dbReference type="InterPro" id="IPR033116">
    <property type="entry name" value="TRYPSIN_SER"/>
</dbReference>
<dbReference type="PANTHER" id="PTHR23282">
    <property type="entry name" value="APICAL ENDOSOMAL GLYCOPROTEIN PRECURSOR"/>
    <property type="match status" value="1"/>
</dbReference>
<dbReference type="SUPFAM" id="SSF50494">
    <property type="entry name" value="Trypsin-like serine proteases"/>
    <property type="match status" value="2"/>
</dbReference>
<proteinExistence type="inferred from homology"/>
<comment type="caution">
    <text evidence="7">The sequence shown here is derived from an EMBL/GenBank/DDBJ whole genome shotgun (WGS) entry which is preliminary data.</text>
</comment>
<dbReference type="PROSITE" id="PS50060">
    <property type="entry name" value="MAM_2"/>
    <property type="match status" value="3"/>
</dbReference>
<dbReference type="InterPro" id="IPR043504">
    <property type="entry name" value="Peptidase_S1_PA_chymotrypsin"/>
</dbReference>
<protein>
    <submittedName>
        <fullName evidence="7">Uncharacterized protein</fullName>
    </submittedName>
</protein>
<evidence type="ECO:0000313" key="7">
    <source>
        <dbReference type="EMBL" id="KAJ7393860.1"/>
    </source>
</evidence>
<dbReference type="CDD" id="cd06263">
    <property type="entry name" value="MAM"/>
    <property type="match status" value="2"/>
</dbReference>
<dbReference type="GO" id="GO:0006508">
    <property type="term" value="P:proteolysis"/>
    <property type="evidence" value="ECO:0007669"/>
    <property type="project" value="UniProtKB-KW"/>
</dbReference>
<keyword evidence="1" id="KW-1015">Disulfide bond</keyword>
<feature type="domain" description="MAM" evidence="5">
    <location>
        <begin position="348"/>
        <end position="497"/>
    </location>
</feature>
<evidence type="ECO:0000259" key="5">
    <source>
        <dbReference type="PROSITE" id="PS50060"/>
    </source>
</evidence>
<dbReference type="Pfam" id="PF00629">
    <property type="entry name" value="MAM"/>
    <property type="match status" value="3"/>
</dbReference>
<dbReference type="InterPro" id="IPR013320">
    <property type="entry name" value="ConA-like_dom_sf"/>
</dbReference>
<feature type="compositionally biased region" description="Low complexity" evidence="4">
    <location>
        <begin position="510"/>
        <end position="522"/>
    </location>
</feature>
<dbReference type="InterPro" id="IPR009003">
    <property type="entry name" value="Peptidase_S1_PA"/>
</dbReference>
<dbReference type="InterPro" id="IPR000998">
    <property type="entry name" value="MAM_dom"/>
</dbReference>
<dbReference type="PROSITE" id="PS50240">
    <property type="entry name" value="TRYPSIN_DOM"/>
    <property type="match status" value="2"/>
</dbReference>
<dbReference type="InterPro" id="IPR001314">
    <property type="entry name" value="Peptidase_S1A"/>
</dbReference>
<feature type="domain" description="Peptidase S1" evidence="6">
    <location>
        <begin position="83"/>
        <end position="302"/>
    </location>
</feature>
<evidence type="ECO:0000256" key="1">
    <source>
        <dbReference type="ARBA" id="ARBA00023157"/>
    </source>
</evidence>
<dbReference type="InterPro" id="IPR018114">
    <property type="entry name" value="TRYPSIN_HIS"/>
</dbReference>
<dbReference type="Gene3D" id="2.60.120.200">
    <property type="match status" value="3"/>
</dbReference>
<dbReference type="AlphaFoldDB" id="A0A9X0A6C6"/>
<evidence type="ECO:0000256" key="3">
    <source>
        <dbReference type="RuleBase" id="RU363034"/>
    </source>
</evidence>